<protein>
    <submittedName>
        <fullName evidence="2">ERCC4 domain-containing protein</fullName>
    </submittedName>
</protein>
<dbReference type="Gene3D" id="3.40.50.10130">
    <property type="match status" value="1"/>
</dbReference>
<dbReference type="InterPro" id="IPR006166">
    <property type="entry name" value="ERCC4_domain"/>
</dbReference>
<feature type="domain" description="ERCC4" evidence="1">
    <location>
        <begin position="21"/>
        <end position="186"/>
    </location>
</feature>
<evidence type="ECO:0000259" key="1">
    <source>
        <dbReference type="Pfam" id="PF02732"/>
    </source>
</evidence>
<proteinExistence type="predicted"/>
<dbReference type="InterPro" id="IPR011335">
    <property type="entry name" value="Restrct_endonuc-II-like"/>
</dbReference>
<sequence length="211" mass="25387">MKYKFKEKELKEILNKIVILVDTREQANEHITTWFDKKKKKYEFQTLDYGDYSCYLPAGSFEGQTRDIYFTDDIVIERKFCIDELAMNLKDNKTNINEITQEIIDLLGEEYLKKVLKTDYNRLKYEFANMNRYGVKFFIFIEDKNFDENIRNQNYRAQYNPVNLYARLKALESEFDTIIRPTDKTAMGSEIYNTIKYSVRDVFKNKGYLEE</sequence>
<dbReference type="AlphaFoldDB" id="A0A9X3XN61"/>
<gene>
    <name evidence="2" type="ORF">NE398_21165</name>
</gene>
<organism evidence="2 3">
    <name type="scientific">Clostridium tertium</name>
    <dbReference type="NCBI Taxonomy" id="1559"/>
    <lineage>
        <taxon>Bacteria</taxon>
        <taxon>Bacillati</taxon>
        <taxon>Bacillota</taxon>
        <taxon>Clostridia</taxon>
        <taxon>Eubacteriales</taxon>
        <taxon>Clostridiaceae</taxon>
        <taxon>Clostridium</taxon>
    </lineage>
</organism>
<dbReference type="Pfam" id="PF02732">
    <property type="entry name" value="ERCC4"/>
    <property type="match status" value="1"/>
</dbReference>
<dbReference type="GO" id="GO:0004518">
    <property type="term" value="F:nuclease activity"/>
    <property type="evidence" value="ECO:0007669"/>
    <property type="project" value="InterPro"/>
</dbReference>
<comment type="caution">
    <text evidence="2">The sequence shown here is derived from an EMBL/GenBank/DDBJ whole genome shotgun (WGS) entry which is preliminary data.</text>
</comment>
<dbReference type="GO" id="GO:0003677">
    <property type="term" value="F:DNA binding"/>
    <property type="evidence" value="ECO:0007669"/>
    <property type="project" value="InterPro"/>
</dbReference>
<dbReference type="GO" id="GO:0006259">
    <property type="term" value="P:DNA metabolic process"/>
    <property type="evidence" value="ECO:0007669"/>
    <property type="project" value="UniProtKB-ARBA"/>
</dbReference>
<dbReference type="SUPFAM" id="SSF52980">
    <property type="entry name" value="Restriction endonuclease-like"/>
    <property type="match status" value="1"/>
</dbReference>
<name>A0A9X3XN61_9CLOT</name>
<reference evidence="2" key="1">
    <citation type="submission" date="2022-05" db="EMBL/GenBank/DDBJ databases">
        <title>Draft genome sequence of Clostridium tertium strain CP3 isolated from Peru.</title>
        <authorList>
            <person name="Hurtado R."/>
            <person name="Lima L."/>
            <person name="Sousa T."/>
            <person name="Jaiswal A.K."/>
            <person name="Tiwari S."/>
            <person name="Maturrano L."/>
            <person name="Brenig B."/>
            <person name="Azevedo V."/>
        </authorList>
    </citation>
    <scope>NUCLEOTIDE SEQUENCE</scope>
    <source>
        <strain evidence="2">CP3</strain>
    </source>
</reference>
<evidence type="ECO:0000313" key="2">
    <source>
        <dbReference type="EMBL" id="MDC4242635.1"/>
    </source>
</evidence>
<evidence type="ECO:0000313" key="3">
    <source>
        <dbReference type="Proteomes" id="UP001141183"/>
    </source>
</evidence>
<dbReference type="EMBL" id="JAMRYU010000057">
    <property type="protein sequence ID" value="MDC4242635.1"/>
    <property type="molecule type" value="Genomic_DNA"/>
</dbReference>
<dbReference type="RefSeq" id="WP_272470891.1">
    <property type="nucleotide sequence ID" value="NZ_JAMRYU010000057.1"/>
</dbReference>
<keyword evidence="3" id="KW-1185">Reference proteome</keyword>
<dbReference type="Proteomes" id="UP001141183">
    <property type="component" value="Unassembled WGS sequence"/>
</dbReference>
<accession>A0A9X3XN61</accession>